<keyword evidence="6" id="KW-0732">Signal</keyword>
<feature type="signal peptide" evidence="6">
    <location>
        <begin position="1"/>
        <end position="20"/>
    </location>
</feature>
<dbReference type="Pfam" id="PF01185">
    <property type="entry name" value="Hydrophobin"/>
    <property type="match status" value="1"/>
</dbReference>
<proteinExistence type="inferred from homology"/>
<evidence type="ECO:0000313" key="7">
    <source>
        <dbReference type="EMBL" id="RXW12863.1"/>
    </source>
</evidence>
<keyword evidence="5 6" id="KW-1015">Disulfide bond</keyword>
<dbReference type="OrthoDB" id="4225815at2759"/>
<keyword evidence="8" id="KW-1185">Reference proteome</keyword>
<gene>
    <name evidence="7" type="ORF">EST38_g12990</name>
</gene>
<evidence type="ECO:0000256" key="2">
    <source>
        <dbReference type="ARBA" id="ARBA00010446"/>
    </source>
</evidence>
<reference evidence="7 8" key="1">
    <citation type="submission" date="2019-01" db="EMBL/GenBank/DDBJ databases">
        <title>Draft genome sequence of Psathyrella aberdarensis IHI B618.</title>
        <authorList>
            <person name="Buettner E."/>
            <person name="Kellner H."/>
        </authorList>
    </citation>
    <scope>NUCLEOTIDE SEQUENCE [LARGE SCALE GENOMIC DNA]</scope>
    <source>
        <strain evidence="7 8">IHI B618</strain>
    </source>
</reference>
<evidence type="ECO:0000256" key="5">
    <source>
        <dbReference type="ARBA" id="ARBA00023157"/>
    </source>
</evidence>
<dbReference type="CDD" id="cd23507">
    <property type="entry name" value="hydrophobin_I"/>
    <property type="match status" value="1"/>
</dbReference>
<organism evidence="7 8">
    <name type="scientific">Candolleomyces aberdarensis</name>
    <dbReference type="NCBI Taxonomy" id="2316362"/>
    <lineage>
        <taxon>Eukaryota</taxon>
        <taxon>Fungi</taxon>
        <taxon>Dikarya</taxon>
        <taxon>Basidiomycota</taxon>
        <taxon>Agaricomycotina</taxon>
        <taxon>Agaricomycetes</taxon>
        <taxon>Agaricomycetidae</taxon>
        <taxon>Agaricales</taxon>
        <taxon>Agaricineae</taxon>
        <taxon>Psathyrellaceae</taxon>
        <taxon>Candolleomyces</taxon>
    </lineage>
</organism>
<keyword evidence="4 6" id="KW-0964">Secreted</keyword>
<keyword evidence="3 6" id="KW-0134">Cell wall</keyword>
<evidence type="ECO:0000313" key="8">
    <source>
        <dbReference type="Proteomes" id="UP000290288"/>
    </source>
</evidence>
<dbReference type="InterPro" id="IPR001338">
    <property type="entry name" value="Class_I_Hydrophobin"/>
</dbReference>
<accession>A0A4Q2D127</accession>
<name>A0A4Q2D127_9AGAR</name>
<protein>
    <recommendedName>
        <fullName evidence="6">Hydrophobin</fullName>
    </recommendedName>
</protein>
<evidence type="ECO:0000256" key="6">
    <source>
        <dbReference type="RuleBase" id="RU365009"/>
    </source>
</evidence>
<evidence type="ECO:0000256" key="4">
    <source>
        <dbReference type="ARBA" id="ARBA00022525"/>
    </source>
</evidence>
<dbReference type="GO" id="GO:0009277">
    <property type="term" value="C:fungal-type cell wall"/>
    <property type="evidence" value="ECO:0007669"/>
    <property type="project" value="InterPro"/>
</dbReference>
<sequence>MIARVFAIIAASSLLFAATAAPAPGGHGGSTSQCNGGAVSCCNQVQKATSVDKSITGLLALAGADLNNFSGLVGSNCSPVNVLAGGTGGSCVGQQVCCQNNYYNGLINVGCSPLGVAV</sequence>
<comment type="subcellular location">
    <subcellularLocation>
        <location evidence="1 6">Secreted</location>
        <location evidence="1 6">Cell wall</location>
    </subcellularLocation>
</comment>
<feature type="chain" id="PRO_5021038492" description="Hydrophobin" evidence="6">
    <location>
        <begin position="21"/>
        <end position="118"/>
    </location>
</feature>
<dbReference type="EMBL" id="SDEE01001093">
    <property type="protein sequence ID" value="RXW12863.1"/>
    <property type="molecule type" value="Genomic_DNA"/>
</dbReference>
<dbReference type="AlphaFoldDB" id="A0A4Q2D127"/>
<dbReference type="Proteomes" id="UP000290288">
    <property type="component" value="Unassembled WGS sequence"/>
</dbReference>
<dbReference type="SMART" id="SM00075">
    <property type="entry name" value="HYDRO"/>
    <property type="match status" value="1"/>
</dbReference>
<dbReference type="STRING" id="2316362.A0A4Q2D127"/>
<comment type="similarity">
    <text evidence="2 6">Belongs to the fungal hydrophobin family.</text>
</comment>
<comment type="caution">
    <text evidence="7">The sequence shown here is derived from an EMBL/GenBank/DDBJ whole genome shotgun (WGS) entry which is preliminary data.</text>
</comment>
<evidence type="ECO:0000256" key="1">
    <source>
        <dbReference type="ARBA" id="ARBA00004191"/>
    </source>
</evidence>
<evidence type="ECO:0000256" key="3">
    <source>
        <dbReference type="ARBA" id="ARBA00022512"/>
    </source>
</evidence>
<dbReference type="GO" id="GO:0005199">
    <property type="term" value="F:structural constituent of cell wall"/>
    <property type="evidence" value="ECO:0007669"/>
    <property type="project" value="InterPro"/>
</dbReference>